<dbReference type="SUPFAM" id="SSF81273">
    <property type="entry name" value="H-NS histone-like proteins"/>
    <property type="match status" value="1"/>
</dbReference>
<evidence type="ECO:0000256" key="2">
    <source>
        <dbReference type="ARBA" id="ARBA00010610"/>
    </source>
</evidence>
<feature type="domain" description="DNA-binding protein H-NS-like C-terminal" evidence="6">
    <location>
        <begin position="58"/>
        <end position="103"/>
    </location>
</feature>
<accession>A0ABV3L3K2</accession>
<comment type="similarity">
    <text evidence="2">Belongs to the histone-like protein H-NS family.</text>
</comment>
<evidence type="ECO:0000256" key="3">
    <source>
        <dbReference type="ARBA" id="ARBA00022490"/>
    </source>
</evidence>
<evidence type="ECO:0000256" key="4">
    <source>
        <dbReference type="ARBA" id="ARBA00023125"/>
    </source>
</evidence>
<evidence type="ECO:0000313" key="8">
    <source>
        <dbReference type="Proteomes" id="UP001553161"/>
    </source>
</evidence>
<feature type="region of interest" description="Disordered" evidence="5">
    <location>
        <begin position="60"/>
        <end position="82"/>
    </location>
</feature>
<organism evidence="7 8">
    <name type="scientific">Meridianimarinicoccus marinus</name>
    <dbReference type="NCBI Taxonomy" id="3231483"/>
    <lineage>
        <taxon>Bacteria</taxon>
        <taxon>Pseudomonadati</taxon>
        <taxon>Pseudomonadota</taxon>
        <taxon>Alphaproteobacteria</taxon>
        <taxon>Rhodobacterales</taxon>
        <taxon>Paracoccaceae</taxon>
        <taxon>Meridianimarinicoccus</taxon>
    </lineage>
</organism>
<evidence type="ECO:0000259" key="6">
    <source>
        <dbReference type="SMART" id="SM00528"/>
    </source>
</evidence>
<comment type="subcellular location">
    <subcellularLocation>
        <location evidence="1">Cytoplasm</location>
        <location evidence="1">Nucleoid</location>
    </subcellularLocation>
</comment>
<proteinExistence type="inferred from homology"/>
<protein>
    <submittedName>
        <fullName evidence="7">H-NS histone family protein</fullName>
    </submittedName>
</protein>
<evidence type="ECO:0000256" key="5">
    <source>
        <dbReference type="SAM" id="MobiDB-lite"/>
    </source>
</evidence>
<dbReference type="EMBL" id="JBFBVU010000003">
    <property type="protein sequence ID" value="MEV8466105.1"/>
    <property type="molecule type" value="Genomic_DNA"/>
</dbReference>
<dbReference type="SMART" id="SM00528">
    <property type="entry name" value="HNS"/>
    <property type="match status" value="1"/>
</dbReference>
<dbReference type="PANTHER" id="PTHR38097">
    <property type="match status" value="1"/>
</dbReference>
<evidence type="ECO:0000313" key="7">
    <source>
        <dbReference type="EMBL" id="MEV8466105.1"/>
    </source>
</evidence>
<dbReference type="InterPro" id="IPR027444">
    <property type="entry name" value="H-NS_C_dom"/>
</dbReference>
<gene>
    <name evidence="7" type="ORF">AB0T83_04805</name>
</gene>
<dbReference type="Pfam" id="PF00816">
    <property type="entry name" value="Histone_HNS"/>
    <property type="match status" value="1"/>
</dbReference>
<dbReference type="Proteomes" id="UP001553161">
    <property type="component" value="Unassembled WGS sequence"/>
</dbReference>
<reference evidence="7 8" key="1">
    <citation type="submission" date="2024-07" db="EMBL/GenBank/DDBJ databases">
        <authorList>
            <person name="Kang M."/>
        </authorList>
    </citation>
    <scope>NUCLEOTIDE SEQUENCE [LARGE SCALE GENOMIC DNA]</scope>
    <source>
        <strain evidence="7 8">DFM31</strain>
    </source>
</reference>
<keyword evidence="8" id="KW-1185">Reference proteome</keyword>
<sequence>MDIDLSELSLTELKSLRSKVGRAIETFEERRRKEALAAAEAKVREFGFSLNEIVDHAKKSGVSRPAKYRHPENPDLTWSGRGRQPQWFKDAIEGGASADDLLIA</sequence>
<comment type="caution">
    <text evidence="7">The sequence shown here is derived from an EMBL/GenBank/DDBJ whole genome shotgun (WGS) entry which is preliminary data.</text>
</comment>
<keyword evidence="4" id="KW-0238">DNA-binding</keyword>
<dbReference type="InterPro" id="IPR037150">
    <property type="entry name" value="H-NS_C_dom_sf"/>
</dbReference>
<evidence type="ECO:0000256" key="1">
    <source>
        <dbReference type="ARBA" id="ARBA00004453"/>
    </source>
</evidence>
<dbReference type="Gene3D" id="4.10.430.10">
    <property type="entry name" value="Histone-like protein H-NS, C-terminal domain"/>
    <property type="match status" value="1"/>
</dbReference>
<keyword evidence="3" id="KW-0963">Cytoplasm</keyword>
<name>A0ABV3L3K2_9RHOB</name>
<dbReference type="PANTHER" id="PTHR38097:SF2">
    <property type="entry name" value="DNA-BINDING PROTEIN STPA"/>
    <property type="match status" value="1"/>
</dbReference>
<dbReference type="RefSeq" id="WP_366191909.1">
    <property type="nucleotide sequence ID" value="NZ_JBFBVU010000003.1"/>
</dbReference>